<reference evidence="2 3" key="1">
    <citation type="submission" date="2018-10" db="EMBL/GenBank/DDBJ databases">
        <title>Genomic Encyclopedia of Type Strains, Phase IV (KMG-IV): sequencing the most valuable type-strain genomes for metagenomic binning, comparative biology and taxonomic classification.</title>
        <authorList>
            <person name="Goeker M."/>
        </authorList>
    </citation>
    <scope>NUCLEOTIDE SEQUENCE [LARGE SCALE GENOMIC DNA]</scope>
    <source>
        <strain evidence="2 3">DSM 22008</strain>
    </source>
</reference>
<evidence type="ECO:0000313" key="2">
    <source>
        <dbReference type="EMBL" id="RKQ69795.1"/>
    </source>
</evidence>
<evidence type="ECO:0000313" key="3">
    <source>
        <dbReference type="Proteomes" id="UP000282211"/>
    </source>
</evidence>
<name>A0A420WFQ8_9PROT</name>
<dbReference type="InParanoid" id="A0A420WFQ8"/>
<gene>
    <name evidence="2" type="ORF">DES40_2604</name>
</gene>
<evidence type="ECO:0000256" key="1">
    <source>
        <dbReference type="SAM" id="Phobius"/>
    </source>
</evidence>
<keyword evidence="1" id="KW-1133">Transmembrane helix</keyword>
<dbReference type="RefSeq" id="WP_121102812.1">
    <property type="nucleotide sequence ID" value="NZ_RBII01000002.1"/>
</dbReference>
<organism evidence="2 3">
    <name type="scientific">Litorimonas taeanensis</name>
    <dbReference type="NCBI Taxonomy" id="568099"/>
    <lineage>
        <taxon>Bacteria</taxon>
        <taxon>Pseudomonadati</taxon>
        <taxon>Pseudomonadota</taxon>
        <taxon>Alphaproteobacteria</taxon>
        <taxon>Maricaulales</taxon>
        <taxon>Robiginitomaculaceae</taxon>
    </lineage>
</organism>
<feature type="transmembrane region" description="Helical" evidence="1">
    <location>
        <begin position="36"/>
        <end position="54"/>
    </location>
</feature>
<keyword evidence="1" id="KW-0472">Membrane</keyword>
<accession>A0A420WFQ8</accession>
<dbReference type="Proteomes" id="UP000282211">
    <property type="component" value="Unassembled WGS sequence"/>
</dbReference>
<keyword evidence="3" id="KW-1185">Reference proteome</keyword>
<dbReference type="AlphaFoldDB" id="A0A420WFQ8"/>
<dbReference type="EMBL" id="RBII01000002">
    <property type="protein sequence ID" value="RKQ69795.1"/>
    <property type="molecule type" value="Genomic_DNA"/>
</dbReference>
<comment type="caution">
    <text evidence="2">The sequence shown here is derived from an EMBL/GenBank/DDBJ whole genome shotgun (WGS) entry which is preliminary data.</text>
</comment>
<feature type="transmembrane region" description="Helical" evidence="1">
    <location>
        <begin position="92"/>
        <end position="118"/>
    </location>
</feature>
<sequence length="171" mass="19362">MSLVNFSTHNNLAEASVNYSCLKAGGFHPNFQNYNHANLVALYILAFGGIILQLPNNEVEGARAYLAQIREQPLQESDPIIRRKYGMWKRSVLFACLSYSIGFGSISTAFLMVGFIFLTPELLCFFAIPFIIWGVMKGQTLAIIWLFFPLMLLHAKYIALPKLRQQHDASR</sequence>
<proteinExistence type="predicted"/>
<feature type="transmembrane region" description="Helical" evidence="1">
    <location>
        <begin position="130"/>
        <end position="153"/>
    </location>
</feature>
<protein>
    <submittedName>
        <fullName evidence="2">Uncharacterized protein</fullName>
    </submittedName>
</protein>
<keyword evidence="1" id="KW-0812">Transmembrane</keyword>